<keyword evidence="7" id="KW-1185">Reference proteome</keyword>
<evidence type="ECO:0000313" key="6">
    <source>
        <dbReference type="EMBL" id="RTE69661.1"/>
    </source>
</evidence>
<dbReference type="Gene3D" id="3.40.50.720">
    <property type="entry name" value="NAD(P)-binding Rossmann-like Domain"/>
    <property type="match status" value="1"/>
</dbReference>
<evidence type="ECO:0000256" key="1">
    <source>
        <dbReference type="ARBA" id="ARBA00001947"/>
    </source>
</evidence>
<name>A0A430L1M3_9HYPO</name>
<reference evidence="6 7" key="1">
    <citation type="submission" date="2017-06" db="EMBL/GenBank/DDBJ databases">
        <title>Comparative genomic analysis of Ambrosia Fusariam Clade fungi.</title>
        <authorList>
            <person name="Stajich J.E."/>
            <person name="Carrillo J."/>
            <person name="Kijimoto T."/>
            <person name="Eskalen A."/>
            <person name="O'Donnell K."/>
            <person name="Kasson M."/>
        </authorList>
    </citation>
    <scope>NUCLEOTIDE SEQUENCE [LARGE SCALE GENOMIC DNA]</scope>
    <source>
        <strain evidence="6 7">UCR1854</strain>
    </source>
</reference>
<dbReference type="Proteomes" id="UP000287124">
    <property type="component" value="Unassembled WGS sequence"/>
</dbReference>
<organism evidence="6 7">
    <name type="scientific">Fusarium euwallaceae</name>
    <dbReference type="NCBI Taxonomy" id="1147111"/>
    <lineage>
        <taxon>Eukaryota</taxon>
        <taxon>Fungi</taxon>
        <taxon>Dikarya</taxon>
        <taxon>Ascomycota</taxon>
        <taxon>Pezizomycotina</taxon>
        <taxon>Sordariomycetes</taxon>
        <taxon>Hypocreomycetidae</taxon>
        <taxon>Hypocreales</taxon>
        <taxon>Nectriaceae</taxon>
        <taxon>Fusarium</taxon>
        <taxon>Fusarium solani species complex</taxon>
    </lineage>
</organism>
<protein>
    <recommendedName>
        <fullName evidence="5">Alcohol dehydrogenase-like C-terminal domain-containing protein</fullName>
    </recommendedName>
</protein>
<dbReference type="Pfam" id="PF00107">
    <property type="entry name" value="ADH_zinc_N"/>
    <property type="match status" value="1"/>
</dbReference>
<dbReference type="PANTHER" id="PTHR42940">
    <property type="entry name" value="ALCOHOL DEHYDROGENASE 1-RELATED"/>
    <property type="match status" value="1"/>
</dbReference>
<evidence type="ECO:0000259" key="5">
    <source>
        <dbReference type="Pfam" id="PF00107"/>
    </source>
</evidence>
<dbReference type="InterPro" id="IPR036291">
    <property type="entry name" value="NAD(P)-bd_dom_sf"/>
</dbReference>
<dbReference type="InterPro" id="IPR013149">
    <property type="entry name" value="ADH-like_C"/>
</dbReference>
<evidence type="ECO:0000256" key="4">
    <source>
        <dbReference type="ARBA" id="ARBA00023002"/>
    </source>
</evidence>
<sequence length="156" mass="17044">MAMGFNVVAVDINDQALQTASAVGASETFNSRTCNDYVSKLRTVTAGGVHAAAVFTGARAAYKNAFQILRLGGLLMAVGIMNEPLEVNTLEFAMGKYRIKSENVGMPWQMKKAMDFTTKHKIAPEVQFRKLEHLGSMVAEMREGAATKRMVVNPWA</sequence>
<comment type="caution">
    <text evidence="6">The sequence shown here is derived from an EMBL/GenBank/DDBJ whole genome shotgun (WGS) entry which is preliminary data.</text>
</comment>
<keyword evidence="3" id="KW-0862">Zinc</keyword>
<dbReference type="PANTHER" id="PTHR42940:SF8">
    <property type="entry name" value="VACUOLAR PROTEIN SORTING-ASSOCIATED PROTEIN 11"/>
    <property type="match status" value="1"/>
</dbReference>
<keyword evidence="4" id="KW-0560">Oxidoreductase</keyword>
<dbReference type="GO" id="GO:0046872">
    <property type="term" value="F:metal ion binding"/>
    <property type="evidence" value="ECO:0007669"/>
    <property type="project" value="UniProtKB-KW"/>
</dbReference>
<feature type="domain" description="Alcohol dehydrogenase-like C-terminal" evidence="5">
    <location>
        <begin position="2"/>
        <end position="117"/>
    </location>
</feature>
<dbReference type="EMBL" id="MIKF01000545">
    <property type="protein sequence ID" value="RTE69661.1"/>
    <property type="molecule type" value="Genomic_DNA"/>
</dbReference>
<dbReference type="GO" id="GO:0016491">
    <property type="term" value="F:oxidoreductase activity"/>
    <property type="evidence" value="ECO:0007669"/>
    <property type="project" value="UniProtKB-KW"/>
</dbReference>
<proteinExistence type="predicted"/>
<evidence type="ECO:0000256" key="2">
    <source>
        <dbReference type="ARBA" id="ARBA00022723"/>
    </source>
</evidence>
<gene>
    <name evidence="6" type="ORF">BHE90_015951</name>
</gene>
<evidence type="ECO:0000313" key="7">
    <source>
        <dbReference type="Proteomes" id="UP000287124"/>
    </source>
</evidence>
<evidence type="ECO:0000256" key="3">
    <source>
        <dbReference type="ARBA" id="ARBA00022833"/>
    </source>
</evidence>
<dbReference type="Gene3D" id="3.90.180.10">
    <property type="entry name" value="Medium-chain alcohol dehydrogenases, catalytic domain"/>
    <property type="match status" value="1"/>
</dbReference>
<comment type="cofactor">
    <cofactor evidence="1">
        <name>Zn(2+)</name>
        <dbReference type="ChEBI" id="CHEBI:29105"/>
    </cofactor>
</comment>
<keyword evidence="2" id="KW-0479">Metal-binding</keyword>
<accession>A0A430L1M3</accession>
<dbReference type="AlphaFoldDB" id="A0A430L1M3"/>
<dbReference type="SUPFAM" id="SSF51735">
    <property type="entry name" value="NAD(P)-binding Rossmann-fold domains"/>
    <property type="match status" value="1"/>
</dbReference>